<evidence type="ECO:0000313" key="3">
    <source>
        <dbReference type="Proteomes" id="UP000812961"/>
    </source>
</evidence>
<dbReference type="EMBL" id="JAICCF010000003">
    <property type="protein sequence ID" value="MBW8685783.1"/>
    <property type="molecule type" value="Genomic_DNA"/>
</dbReference>
<keyword evidence="1" id="KW-0812">Transmembrane</keyword>
<feature type="transmembrane region" description="Helical" evidence="1">
    <location>
        <begin position="390"/>
        <end position="418"/>
    </location>
</feature>
<protein>
    <submittedName>
        <fullName evidence="2">Uncharacterized protein</fullName>
    </submittedName>
</protein>
<keyword evidence="1" id="KW-0472">Membrane</keyword>
<proteinExistence type="predicted"/>
<gene>
    <name evidence="2" type="ORF">K1Y79_15695</name>
</gene>
<keyword evidence="3" id="KW-1185">Reference proteome</keyword>
<sequence length="450" mass="50827">MTLFTPLQLRVLKTSWIPVLIIWLLSAGIASGMFPSHFTTVTDRLNMAFLLPLLTTAVWEMLVRKEWKNVAVLSFVIVLVAALQQVLKGVLHEKTDQDMAFLIEKINVFAGFLIVFITRFYCSGMGDKLVAGFLAALIYFVLPLHGVPLNSLQLVRDQQIYALIPSSVSYILTLPAAYCAFISYYVLVYLLENTYRWQHFRLLLQSRVQLLTRWEYFFLFLSVCFVYAGAIGVLDTNIYLFFEEGPQPVPVAGYILFSTLGMILLLYTGAGLLRNVITSRALTVGKYSWWVLLLHFIPVVNIAAMAHLFFSADKPATAAAHAATYMQQNRRLAQYTMIVAGILVTVFNLYMLLTQPTGLRLPAIGLLGALYLLKIYTYTRLRLGKSAVMAVMLLNVFTVLFAGSAHLILVLAALYLYYYLLLELFSPKLEIEDTLEIRQPDTTDIYTHTA</sequence>
<feature type="transmembrane region" description="Helical" evidence="1">
    <location>
        <begin position="99"/>
        <end position="122"/>
    </location>
</feature>
<feature type="transmembrane region" description="Helical" evidence="1">
    <location>
        <begin position="70"/>
        <end position="87"/>
    </location>
</feature>
<dbReference type="RefSeq" id="WP_220251117.1">
    <property type="nucleotide sequence ID" value="NZ_JAICCF010000003.1"/>
</dbReference>
<feature type="transmembrane region" description="Helical" evidence="1">
    <location>
        <begin position="332"/>
        <end position="352"/>
    </location>
</feature>
<name>A0ABS7GH18_9BACT</name>
<evidence type="ECO:0000313" key="2">
    <source>
        <dbReference type="EMBL" id="MBW8685783.1"/>
    </source>
</evidence>
<reference evidence="2 3" key="1">
    <citation type="submission" date="2021-08" db="EMBL/GenBank/DDBJ databases">
        <title>The genome sequence of Chitinophaga sp. B61.</title>
        <authorList>
            <person name="Zhang X."/>
        </authorList>
    </citation>
    <scope>NUCLEOTIDE SEQUENCE [LARGE SCALE GENOMIC DNA]</scope>
    <source>
        <strain evidence="2 3">B61</strain>
    </source>
</reference>
<feature type="transmembrane region" description="Helical" evidence="1">
    <location>
        <begin position="254"/>
        <end position="277"/>
    </location>
</feature>
<dbReference type="Proteomes" id="UP000812961">
    <property type="component" value="Unassembled WGS sequence"/>
</dbReference>
<accession>A0ABS7GH18</accession>
<organism evidence="2 3">
    <name type="scientific">Chitinophaga rhizophila</name>
    <dbReference type="NCBI Taxonomy" id="2866212"/>
    <lineage>
        <taxon>Bacteria</taxon>
        <taxon>Pseudomonadati</taxon>
        <taxon>Bacteroidota</taxon>
        <taxon>Chitinophagia</taxon>
        <taxon>Chitinophagales</taxon>
        <taxon>Chitinophagaceae</taxon>
        <taxon>Chitinophaga</taxon>
    </lineage>
</organism>
<feature type="transmembrane region" description="Helical" evidence="1">
    <location>
        <begin position="216"/>
        <end position="242"/>
    </location>
</feature>
<feature type="transmembrane region" description="Helical" evidence="1">
    <location>
        <begin position="12"/>
        <end position="33"/>
    </location>
</feature>
<feature type="transmembrane region" description="Helical" evidence="1">
    <location>
        <begin position="45"/>
        <end position="63"/>
    </location>
</feature>
<feature type="transmembrane region" description="Helical" evidence="1">
    <location>
        <begin position="167"/>
        <end position="191"/>
    </location>
</feature>
<feature type="transmembrane region" description="Helical" evidence="1">
    <location>
        <begin position="289"/>
        <end position="312"/>
    </location>
</feature>
<evidence type="ECO:0000256" key="1">
    <source>
        <dbReference type="SAM" id="Phobius"/>
    </source>
</evidence>
<feature type="transmembrane region" description="Helical" evidence="1">
    <location>
        <begin position="359"/>
        <end position="378"/>
    </location>
</feature>
<keyword evidence="1" id="KW-1133">Transmembrane helix</keyword>
<feature type="transmembrane region" description="Helical" evidence="1">
    <location>
        <begin position="129"/>
        <end position="147"/>
    </location>
</feature>
<comment type="caution">
    <text evidence="2">The sequence shown here is derived from an EMBL/GenBank/DDBJ whole genome shotgun (WGS) entry which is preliminary data.</text>
</comment>